<proteinExistence type="predicted"/>
<evidence type="ECO:0000313" key="2">
    <source>
        <dbReference type="EMBL" id="MPM05956.1"/>
    </source>
</evidence>
<name>A0A644WPX4_9ZZZZ</name>
<accession>A0A644WPX4</accession>
<organism evidence="2">
    <name type="scientific">bioreactor metagenome</name>
    <dbReference type="NCBI Taxonomy" id="1076179"/>
    <lineage>
        <taxon>unclassified sequences</taxon>
        <taxon>metagenomes</taxon>
        <taxon>ecological metagenomes</taxon>
    </lineage>
</organism>
<gene>
    <name evidence="2" type="ORF">SDC9_52251</name>
</gene>
<keyword evidence="1" id="KW-1133">Transmembrane helix</keyword>
<keyword evidence="1" id="KW-0812">Transmembrane</keyword>
<keyword evidence="1" id="KW-0472">Membrane</keyword>
<sequence>MELLSDGAVVSGVLEGVGVGAAVVSGLSDGWGVAVGSSLGEGSGVSVVLEEPEHPGRQMFIPHFTKRLFKRSVIDCLHAVKLKQLFPVQLLVEQLPVVQSAVVQSLVGQAEVVLLLVVVLTSVFVVVLVLLAVGQEAEFEVFPAAFVLQVDF</sequence>
<comment type="caution">
    <text evidence="2">The sequence shown here is derived from an EMBL/GenBank/DDBJ whole genome shotgun (WGS) entry which is preliminary data.</text>
</comment>
<evidence type="ECO:0000256" key="1">
    <source>
        <dbReference type="SAM" id="Phobius"/>
    </source>
</evidence>
<feature type="transmembrane region" description="Helical" evidence="1">
    <location>
        <begin position="112"/>
        <end position="133"/>
    </location>
</feature>
<dbReference type="AlphaFoldDB" id="A0A644WPX4"/>
<reference evidence="2" key="1">
    <citation type="submission" date="2019-08" db="EMBL/GenBank/DDBJ databases">
        <authorList>
            <person name="Kucharzyk K."/>
            <person name="Murdoch R.W."/>
            <person name="Higgins S."/>
            <person name="Loffler F."/>
        </authorList>
    </citation>
    <scope>NUCLEOTIDE SEQUENCE</scope>
</reference>
<protein>
    <submittedName>
        <fullName evidence="2">Uncharacterized protein</fullName>
    </submittedName>
</protein>
<dbReference type="EMBL" id="VSSQ01001182">
    <property type="protein sequence ID" value="MPM05956.1"/>
    <property type="molecule type" value="Genomic_DNA"/>
</dbReference>